<dbReference type="RefSeq" id="WP_003598559.1">
    <property type="nucleotide sequence ID" value="NZ_AGJK01000028.1"/>
</dbReference>
<dbReference type="InterPro" id="IPR007971">
    <property type="entry name" value="Bundlin"/>
</dbReference>
<dbReference type="InterPro" id="IPR012902">
    <property type="entry name" value="N_methyl_site"/>
</dbReference>
<dbReference type="GO" id="GO:0009289">
    <property type="term" value="C:pilus"/>
    <property type="evidence" value="ECO:0007669"/>
    <property type="project" value="InterPro"/>
</dbReference>
<accession>H1KFZ9</accession>
<dbReference type="EMBL" id="AGJK01000028">
    <property type="protein sequence ID" value="EHP93568.1"/>
    <property type="molecule type" value="Genomic_DNA"/>
</dbReference>
<evidence type="ECO:0000313" key="2">
    <source>
        <dbReference type="EMBL" id="EHP93568.1"/>
    </source>
</evidence>
<dbReference type="Proteomes" id="UP000004382">
    <property type="component" value="Unassembled WGS sequence"/>
</dbReference>
<dbReference type="PROSITE" id="PS00409">
    <property type="entry name" value="PROKAR_NTER_METHYL"/>
    <property type="match status" value="1"/>
</dbReference>
<keyword evidence="1" id="KW-1133">Transmembrane helix</keyword>
<keyword evidence="1" id="KW-0472">Membrane</keyword>
<dbReference type="Gene3D" id="3.30.1690.10">
    <property type="entry name" value="TcpA-like pilin"/>
    <property type="match status" value="1"/>
</dbReference>
<protein>
    <submittedName>
        <fullName evidence="2">Bundlin family protein</fullName>
    </submittedName>
</protein>
<organism evidence="2 3">
    <name type="scientific">Methylorubrum extorquens DSM 13060</name>
    <dbReference type="NCBI Taxonomy" id="882800"/>
    <lineage>
        <taxon>Bacteria</taxon>
        <taxon>Pseudomonadati</taxon>
        <taxon>Pseudomonadota</taxon>
        <taxon>Alphaproteobacteria</taxon>
        <taxon>Hyphomicrobiales</taxon>
        <taxon>Methylobacteriaceae</taxon>
        <taxon>Methylorubrum</taxon>
    </lineage>
</organism>
<dbReference type="InterPro" id="IPR045584">
    <property type="entry name" value="Pilin-like"/>
</dbReference>
<keyword evidence="1" id="KW-0812">Transmembrane</keyword>
<evidence type="ECO:0000313" key="3">
    <source>
        <dbReference type="Proteomes" id="UP000004382"/>
    </source>
</evidence>
<sequence length="206" mass="21416">MKAMMLRVAGRGYEARRDLAAIRAVARRRGLTLIETAMVLAIAAVFIAGVMLFFQNASISSKTNEATSQLAAIQQAIRTVYAGQASYNDVNGTMELALINTRSVPQKMVDTATNTLRHAFNGPVLIGPASGGANFQVVFNGLPSDACAKMLTMDFGRGLLSVSGSTTVQALSGDGASGGATGPVDPVTAGATCGNNNTSSIMWTFF</sequence>
<name>H1KFZ9_METEX</name>
<dbReference type="SUPFAM" id="SSF54523">
    <property type="entry name" value="Pili subunits"/>
    <property type="match status" value="1"/>
</dbReference>
<reference evidence="2 3" key="1">
    <citation type="submission" date="2011-09" db="EMBL/GenBank/DDBJ databases">
        <title>The draft genome of Methylobacterium extorquens DSM 13060.</title>
        <authorList>
            <consortium name="US DOE Joint Genome Institute (JGI-PGF)"/>
            <person name="Lucas S."/>
            <person name="Han J."/>
            <person name="Lapidus A."/>
            <person name="Cheng J.-F."/>
            <person name="Goodwin L."/>
            <person name="Pitluck S."/>
            <person name="Peters L."/>
            <person name="Land M.L."/>
            <person name="Hauser L."/>
            <person name="Koskimaki J."/>
            <person name="Halonen O."/>
            <person name="Pirttila A."/>
            <person name="Frank C."/>
            <person name="Woyke T.J."/>
        </authorList>
    </citation>
    <scope>NUCLEOTIDE SEQUENCE [LARGE SCALE GENOMIC DNA]</scope>
    <source>
        <strain evidence="2 3">DSM 13060</strain>
    </source>
</reference>
<gene>
    <name evidence="2" type="ORF">MetexDRAFT_1561</name>
</gene>
<evidence type="ECO:0000256" key="1">
    <source>
        <dbReference type="SAM" id="Phobius"/>
    </source>
</evidence>
<dbReference type="AlphaFoldDB" id="H1KFZ9"/>
<comment type="caution">
    <text evidence="2">The sequence shown here is derived from an EMBL/GenBank/DDBJ whole genome shotgun (WGS) entry which is preliminary data.</text>
</comment>
<feature type="transmembrane region" description="Helical" evidence="1">
    <location>
        <begin position="33"/>
        <end position="54"/>
    </location>
</feature>
<proteinExistence type="predicted"/>
<dbReference type="NCBIfam" id="TIGR02532">
    <property type="entry name" value="IV_pilin_GFxxxE"/>
    <property type="match status" value="1"/>
</dbReference>
<dbReference type="Pfam" id="PF05307">
    <property type="entry name" value="Bundlin"/>
    <property type="match status" value="1"/>
</dbReference>
<dbReference type="PATRIC" id="fig|882800.3.peg.1529"/>